<protein>
    <submittedName>
        <fullName evidence="1">Uncharacterized protein</fullName>
    </submittedName>
</protein>
<evidence type="ECO:0000313" key="1">
    <source>
        <dbReference type="EMBL" id="VFK05829.1"/>
    </source>
</evidence>
<name>A0A450VM01_9GAMM</name>
<gene>
    <name evidence="1" type="ORF">BECKLPF1236B_GA0070989_100119</name>
</gene>
<dbReference type="EMBL" id="CAADFK010000001">
    <property type="protein sequence ID" value="VFK05829.1"/>
    <property type="molecule type" value="Genomic_DNA"/>
</dbReference>
<reference evidence="1" key="1">
    <citation type="submission" date="2019-02" db="EMBL/GenBank/DDBJ databases">
        <authorList>
            <person name="Gruber-Vodicka R. H."/>
            <person name="Seah K. B. B."/>
        </authorList>
    </citation>
    <scope>NUCLEOTIDE SEQUENCE</scope>
    <source>
        <strain evidence="1">BECK_S313</strain>
    </source>
</reference>
<dbReference type="AlphaFoldDB" id="A0A450VM01"/>
<sequence length="47" mass="5377">MALDPGFHAGMTGSLNLSLISKLERKDTRFMHRRSEAKPRELSSLKY</sequence>
<organism evidence="1">
    <name type="scientific">Candidatus Kentrum sp. LPFa</name>
    <dbReference type="NCBI Taxonomy" id="2126335"/>
    <lineage>
        <taxon>Bacteria</taxon>
        <taxon>Pseudomonadati</taxon>
        <taxon>Pseudomonadota</taxon>
        <taxon>Gammaproteobacteria</taxon>
        <taxon>Candidatus Kentrum</taxon>
    </lineage>
</organism>
<accession>A0A450VM01</accession>
<proteinExistence type="predicted"/>